<accession>A0A0E9TM46</accession>
<keyword evidence="1" id="KW-1133">Transmembrane helix</keyword>
<organism evidence="2">
    <name type="scientific">Anguilla anguilla</name>
    <name type="common">European freshwater eel</name>
    <name type="synonym">Muraena anguilla</name>
    <dbReference type="NCBI Taxonomy" id="7936"/>
    <lineage>
        <taxon>Eukaryota</taxon>
        <taxon>Metazoa</taxon>
        <taxon>Chordata</taxon>
        <taxon>Craniata</taxon>
        <taxon>Vertebrata</taxon>
        <taxon>Euteleostomi</taxon>
        <taxon>Actinopterygii</taxon>
        <taxon>Neopterygii</taxon>
        <taxon>Teleostei</taxon>
        <taxon>Anguilliformes</taxon>
        <taxon>Anguillidae</taxon>
        <taxon>Anguilla</taxon>
    </lineage>
</organism>
<keyword evidence="1" id="KW-0472">Membrane</keyword>
<proteinExistence type="predicted"/>
<sequence>MSRERCSTNKVYYATSRISFSVFVLFVVTAVGIRALFLHVIFPV</sequence>
<reference evidence="2" key="1">
    <citation type="submission" date="2014-11" db="EMBL/GenBank/DDBJ databases">
        <authorList>
            <person name="Amaro Gonzalez C."/>
        </authorList>
    </citation>
    <scope>NUCLEOTIDE SEQUENCE</scope>
</reference>
<dbReference type="EMBL" id="GBXM01053881">
    <property type="protein sequence ID" value="JAH54696.1"/>
    <property type="molecule type" value="Transcribed_RNA"/>
</dbReference>
<evidence type="ECO:0000256" key="1">
    <source>
        <dbReference type="SAM" id="Phobius"/>
    </source>
</evidence>
<protein>
    <submittedName>
        <fullName evidence="2">Uncharacterized protein</fullName>
    </submittedName>
</protein>
<evidence type="ECO:0000313" key="2">
    <source>
        <dbReference type="EMBL" id="JAH54696.1"/>
    </source>
</evidence>
<reference evidence="2" key="2">
    <citation type="journal article" date="2015" name="Fish Shellfish Immunol.">
        <title>Early steps in the European eel (Anguilla anguilla)-Vibrio vulnificus interaction in the gills: Role of the RtxA13 toxin.</title>
        <authorList>
            <person name="Callol A."/>
            <person name="Pajuelo D."/>
            <person name="Ebbesson L."/>
            <person name="Teles M."/>
            <person name="MacKenzie S."/>
            <person name="Amaro C."/>
        </authorList>
    </citation>
    <scope>NUCLEOTIDE SEQUENCE</scope>
</reference>
<keyword evidence="1" id="KW-0812">Transmembrane</keyword>
<dbReference type="AlphaFoldDB" id="A0A0E9TM46"/>
<feature type="transmembrane region" description="Helical" evidence="1">
    <location>
        <begin position="20"/>
        <end position="42"/>
    </location>
</feature>
<name>A0A0E9TM46_ANGAN</name>